<reference evidence="2 3" key="1">
    <citation type="submission" date="2017-10" db="EMBL/GenBank/DDBJ databases">
        <title>Nyctiphanis sp. nov., isolated from the stomach of the euphausiid Nyctiphanes simplex (Hansen, 1911) in the Gulf of California.</title>
        <authorList>
            <person name="Gomez-Gil B."/>
            <person name="Aguilar-Mendez M."/>
            <person name="Lopez-Cortes A."/>
            <person name="Gomez-Gutierrez J."/>
            <person name="Roque A."/>
            <person name="Lang E."/>
            <person name="Gonzalez-Castillo A."/>
        </authorList>
    </citation>
    <scope>NUCLEOTIDE SEQUENCE [LARGE SCALE GENOMIC DNA]</scope>
    <source>
        <strain evidence="2 3">CAIM 600</strain>
    </source>
</reference>
<evidence type="ECO:0000259" key="1">
    <source>
        <dbReference type="Pfam" id="PF04389"/>
    </source>
</evidence>
<accession>A0A4Q0YQC0</accession>
<dbReference type="AlphaFoldDB" id="A0A4Q0YQC0"/>
<dbReference type="SUPFAM" id="SSF53187">
    <property type="entry name" value="Zn-dependent exopeptidases"/>
    <property type="match status" value="1"/>
</dbReference>
<comment type="caution">
    <text evidence="2">The sequence shown here is derived from an EMBL/GenBank/DDBJ whole genome shotgun (WGS) entry which is preliminary data.</text>
</comment>
<sequence length="204" mass="22879">MGYAAEEVGLLGSAEIAADYKRSNKDVKGVLQLDMTNYHGSMDDFYFVSDYTNATQTQYLKDLVKEYLPEYRANDTACGYACSDHASWHRNGFPASMPSESKFGEHNKAIHTAGDTLDKSGHAAAHAYKFAKLALTYAADMTNLESEPEPYIEFTVNGLEVSFNYNTSGPIVLRLSLGRSGMVMLRHWRHRRTLMLNRAPITFQ</sequence>
<dbReference type="InterPro" id="IPR007484">
    <property type="entry name" value="Peptidase_M28"/>
</dbReference>
<protein>
    <recommendedName>
        <fullName evidence="1">Peptidase M28 domain-containing protein</fullName>
    </recommendedName>
</protein>
<dbReference type="RefSeq" id="WP_129122137.1">
    <property type="nucleotide sequence ID" value="NZ_PEIB01000010.1"/>
</dbReference>
<proteinExistence type="predicted"/>
<dbReference type="Gene3D" id="3.40.630.10">
    <property type="entry name" value="Zn peptidases"/>
    <property type="match status" value="1"/>
</dbReference>
<dbReference type="Pfam" id="PF04389">
    <property type="entry name" value="Peptidase_M28"/>
    <property type="match status" value="1"/>
</dbReference>
<feature type="domain" description="Peptidase M28" evidence="1">
    <location>
        <begin position="3"/>
        <end position="131"/>
    </location>
</feature>
<name>A0A4Q0YQC0_9GAMM</name>
<keyword evidence="3" id="KW-1185">Reference proteome</keyword>
<dbReference type="OrthoDB" id="9789219at2"/>
<evidence type="ECO:0000313" key="2">
    <source>
        <dbReference type="EMBL" id="RXJ73300.1"/>
    </source>
</evidence>
<evidence type="ECO:0000313" key="3">
    <source>
        <dbReference type="Proteomes" id="UP000290287"/>
    </source>
</evidence>
<gene>
    <name evidence="2" type="ORF">CS022_09890</name>
</gene>
<dbReference type="EMBL" id="PEIB01000010">
    <property type="protein sequence ID" value="RXJ73300.1"/>
    <property type="molecule type" value="Genomic_DNA"/>
</dbReference>
<dbReference type="Proteomes" id="UP000290287">
    <property type="component" value="Unassembled WGS sequence"/>
</dbReference>
<organism evidence="2 3">
    <name type="scientific">Veronia nyctiphanis</name>
    <dbReference type="NCBI Taxonomy" id="1278244"/>
    <lineage>
        <taxon>Bacteria</taxon>
        <taxon>Pseudomonadati</taxon>
        <taxon>Pseudomonadota</taxon>
        <taxon>Gammaproteobacteria</taxon>
        <taxon>Vibrionales</taxon>
        <taxon>Vibrionaceae</taxon>
        <taxon>Veronia</taxon>
    </lineage>
</organism>